<dbReference type="STRING" id="1441095.AM592_00370"/>
<reference evidence="1 2" key="2">
    <citation type="journal article" date="2016" name="Int. J. Syst. Evol. Microbiol.">
        <title>Bacillus gobiensis sp. nov., isolated from a soil sample.</title>
        <authorList>
            <person name="Liu B."/>
            <person name="Liu G.H."/>
            <person name="Cetin S."/>
            <person name="Schumann P."/>
            <person name="Pan Z.Z."/>
            <person name="Chen Q.Q."/>
        </authorList>
    </citation>
    <scope>NUCLEOTIDE SEQUENCE [LARGE SCALE GENOMIC DNA]</scope>
    <source>
        <strain evidence="1 2">FJAT-4402</strain>
    </source>
</reference>
<dbReference type="InterPro" id="IPR038765">
    <property type="entry name" value="Papain-like_cys_pep_sf"/>
</dbReference>
<name>A0A0M4FNM1_9BACI</name>
<dbReference type="PATRIC" id="fig|1441095.3.peg.85"/>
<protein>
    <recommendedName>
        <fullName evidence="3">Arylamine N-acetyltransferase</fullName>
    </recommendedName>
</protein>
<dbReference type="Proteomes" id="UP000067625">
    <property type="component" value="Chromosome"/>
</dbReference>
<keyword evidence="2" id="KW-1185">Reference proteome</keyword>
<proteinExistence type="predicted"/>
<organism evidence="1 2">
    <name type="scientific">Bacillus gobiensis</name>
    <dbReference type="NCBI Taxonomy" id="1441095"/>
    <lineage>
        <taxon>Bacteria</taxon>
        <taxon>Bacillati</taxon>
        <taxon>Bacillota</taxon>
        <taxon>Bacilli</taxon>
        <taxon>Bacillales</taxon>
        <taxon>Bacillaceae</taxon>
        <taxon>Bacillus</taxon>
    </lineage>
</organism>
<accession>A0A0M4FNM1</accession>
<sequence length="258" mass="29946">MQAPKQILTTWRKFDDFPMETLSKAWFYEKKRPNRQRDITEMKKHRSQYGIAGNCFDLSIWLLDEFSKDGIEAYPIGHGLKTNSAHAAVIAIDENGRRYLCDLGDQWINPILIDSNSEDYSNEKQSGFFPAADVEVIPAGQIFDIVYYRPNGKRSQQTYHTEPIETAFFLEAAEWSQRNVKPTPLFECRIPYKSEIAHWEFDNWKSCLSTSEGLFHETTGQTVEDWADKISLLAGYDKQFLIEALEIYKGGTIWCMRE</sequence>
<evidence type="ECO:0000313" key="1">
    <source>
        <dbReference type="EMBL" id="ALC80221.1"/>
    </source>
</evidence>
<dbReference type="OrthoDB" id="2591886at2"/>
<dbReference type="EMBL" id="CP012600">
    <property type="protein sequence ID" value="ALC80221.1"/>
    <property type="molecule type" value="Genomic_DNA"/>
</dbReference>
<dbReference type="AlphaFoldDB" id="A0A0M4FNM1"/>
<dbReference type="SUPFAM" id="SSF54001">
    <property type="entry name" value="Cysteine proteinases"/>
    <property type="match status" value="1"/>
</dbReference>
<gene>
    <name evidence="1" type="ORF">AM592_00370</name>
</gene>
<reference evidence="2" key="1">
    <citation type="submission" date="2015-08" db="EMBL/GenBank/DDBJ databases">
        <title>Genome sequencing project for genomic taxonomy and phylogenomics of Bacillus-like bacteria.</title>
        <authorList>
            <person name="Liu B."/>
            <person name="Wang J."/>
            <person name="Zhu Y."/>
            <person name="Liu G."/>
            <person name="Chen Q."/>
            <person name="Chen Z."/>
            <person name="Lan J."/>
            <person name="Che J."/>
            <person name="Ge C."/>
            <person name="Shi H."/>
            <person name="Pan Z."/>
            <person name="Liu X."/>
        </authorList>
    </citation>
    <scope>NUCLEOTIDE SEQUENCE [LARGE SCALE GENOMIC DNA]</scope>
    <source>
        <strain evidence="2">FJAT-4402</strain>
    </source>
</reference>
<dbReference type="RefSeq" id="WP_053601943.1">
    <property type="nucleotide sequence ID" value="NZ_CP012600.1"/>
</dbReference>
<evidence type="ECO:0008006" key="3">
    <source>
        <dbReference type="Google" id="ProtNLM"/>
    </source>
</evidence>
<evidence type="ECO:0000313" key="2">
    <source>
        <dbReference type="Proteomes" id="UP000067625"/>
    </source>
</evidence>